<feature type="compositionally biased region" description="Low complexity" evidence="1">
    <location>
        <begin position="198"/>
        <end position="219"/>
    </location>
</feature>
<accession>A0A9P3LWN1</accession>
<organism evidence="2 3">
    <name type="scientific">Entomortierella parvispora</name>
    <dbReference type="NCBI Taxonomy" id="205924"/>
    <lineage>
        <taxon>Eukaryota</taxon>
        <taxon>Fungi</taxon>
        <taxon>Fungi incertae sedis</taxon>
        <taxon>Mucoromycota</taxon>
        <taxon>Mortierellomycotina</taxon>
        <taxon>Mortierellomycetes</taxon>
        <taxon>Mortierellales</taxon>
        <taxon>Mortierellaceae</taxon>
        <taxon>Entomortierella</taxon>
    </lineage>
</organism>
<feature type="compositionally biased region" description="Low complexity" evidence="1">
    <location>
        <begin position="109"/>
        <end position="128"/>
    </location>
</feature>
<sequence length="252" mass="28835">MDKSKQLSIKATVKAIEQDYKTKVKEADKKYNLIRKEAEAEADREKALIKARKEKIDRESKEEYQLVKQEAGEVHTRLVLDLVKNVILDIKATNLAKAEHARMGDLHRSNSVRSSASGSSCNSSPSVSNIVKEDAEIKEWVEYAAERLEMHMSKSQVRQRLLEEIASGALQRQYQAQQEAHQRTVELQRQVQQLQLLQQHQQHQQQQQGQQQPQSPPQRQQEDLPPPAYVPTHEPAGVNEADFAVYGDLKKK</sequence>
<keyword evidence="3" id="KW-1185">Reference proteome</keyword>
<reference evidence="2" key="1">
    <citation type="submission" date="2021-11" db="EMBL/GenBank/DDBJ databases">
        <authorList>
            <person name="Herlambang A."/>
            <person name="Guo Y."/>
            <person name="Takashima Y."/>
            <person name="Nishizawa T."/>
        </authorList>
    </citation>
    <scope>NUCLEOTIDE SEQUENCE</scope>
    <source>
        <strain evidence="2">E1425</strain>
    </source>
</reference>
<proteinExistence type="predicted"/>
<reference evidence="2" key="2">
    <citation type="journal article" date="2022" name="Microbiol. Resour. Announc.">
        <title>Whole-Genome Sequence of Entomortierella parvispora E1425, a Mucoromycotan Fungus Associated with Burkholderiaceae-Related Endosymbiotic Bacteria.</title>
        <authorList>
            <person name="Herlambang A."/>
            <person name="Guo Y."/>
            <person name="Takashima Y."/>
            <person name="Narisawa K."/>
            <person name="Ohta H."/>
            <person name="Nishizawa T."/>
        </authorList>
    </citation>
    <scope>NUCLEOTIDE SEQUENCE</scope>
    <source>
        <strain evidence="2">E1425</strain>
    </source>
</reference>
<dbReference type="EMBL" id="BQFW01000007">
    <property type="protein sequence ID" value="GJJ73237.1"/>
    <property type="molecule type" value="Genomic_DNA"/>
</dbReference>
<evidence type="ECO:0000256" key="1">
    <source>
        <dbReference type="SAM" id="MobiDB-lite"/>
    </source>
</evidence>
<feature type="region of interest" description="Disordered" evidence="1">
    <location>
        <begin position="101"/>
        <end position="128"/>
    </location>
</feature>
<dbReference type="AlphaFoldDB" id="A0A9P3LWN1"/>
<evidence type="ECO:0000313" key="3">
    <source>
        <dbReference type="Proteomes" id="UP000827284"/>
    </source>
</evidence>
<protein>
    <submittedName>
        <fullName evidence="2">Uncharacterized protein</fullName>
    </submittedName>
</protein>
<feature type="region of interest" description="Disordered" evidence="1">
    <location>
        <begin position="198"/>
        <end position="252"/>
    </location>
</feature>
<evidence type="ECO:0000313" key="2">
    <source>
        <dbReference type="EMBL" id="GJJ73237.1"/>
    </source>
</evidence>
<comment type="caution">
    <text evidence="2">The sequence shown here is derived from an EMBL/GenBank/DDBJ whole genome shotgun (WGS) entry which is preliminary data.</text>
</comment>
<gene>
    <name evidence="2" type="ORF">EMPS_05595</name>
</gene>
<dbReference type="OrthoDB" id="2443555at2759"/>
<dbReference type="Proteomes" id="UP000827284">
    <property type="component" value="Unassembled WGS sequence"/>
</dbReference>
<name>A0A9P3LWN1_9FUNG</name>